<comment type="caution">
    <text evidence="3">The sequence shown here is derived from an EMBL/GenBank/DDBJ whole genome shotgun (WGS) entry which is preliminary data.</text>
</comment>
<feature type="transmembrane region" description="Helical" evidence="2">
    <location>
        <begin position="271"/>
        <end position="294"/>
    </location>
</feature>
<feature type="transmembrane region" description="Helical" evidence="2">
    <location>
        <begin position="83"/>
        <end position="103"/>
    </location>
</feature>
<dbReference type="Proteomes" id="UP000532194">
    <property type="component" value="Unassembled WGS sequence"/>
</dbReference>
<dbReference type="EMBL" id="JAAIII010000004">
    <property type="protein sequence ID" value="NMM94481.1"/>
    <property type="molecule type" value="Genomic_DNA"/>
</dbReference>
<keyword evidence="2" id="KW-1133">Transmembrane helix</keyword>
<reference evidence="3 4" key="1">
    <citation type="submission" date="2020-02" db="EMBL/GenBank/DDBJ databases">
        <title>Characterization of phylogenetic diversity of novel bifidobacterial species isolated in Czech ZOOs.</title>
        <authorList>
            <person name="Lugli G.A."/>
            <person name="Vera N.B."/>
            <person name="Ventura M."/>
        </authorList>
    </citation>
    <scope>NUCLEOTIDE SEQUENCE [LARGE SCALE GENOMIC DNA]</scope>
    <source>
        <strain evidence="3 4">DSM 109957</strain>
    </source>
</reference>
<feature type="transmembrane region" description="Helical" evidence="2">
    <location>
        <begin position="12"/>
        <end position="32"/>
    </location>
</feature>
<keyword evidence="2" id="KW-0812">Transmembrane</keyword>
<evidence type="ECO:0000313" key="4">
    <source>
        <dbReference type="Proteomes" id="UP000532194"/>
    </source>
</evidence>
<feature type="region of interest" description="Disordered" evidence="1">
    <location>
        <begin position="395"/>
        <end position="419"/>
    </location>
</feature>
<keyword evidence="4" id="KW-1185">Reference proteome</keyword>
<evidence type="ECO:0000256" key="1">
    <source>
        <dbReference type="SAM" id="MobiDB-lite"/>
    </source>
</evidence>
<dbReference type="RefSeq" id="WP_240947492.1">
    <property type="nucleotide sequence ID" value="NZ_JAAIII010000004.1"/>
</dbReference>
<feature type="transmembrane region" description="Helical" evidence="2">
    <location>
        <begin position="240"/>
        <end position="265"/>
    </location>
</feature>
<feature type="transmembrane region" description="Helical" evidence="2">
    <location>
        <begin position="332"/>
        <end position="350"/>
    </location>
</feature>
<organism evidence="3 4">
    <name type="scientific">Bifidobacterium oedipodis</name>
    <dbReference type="NCBI Taxonomy" id="2675322"/>
    <lineage>
        <taxon>Bacteria</taxon>
        <taxon>Bacillati</taxon>
        <taxon>Actinomycetota</taxon>
        <taxon>Actinomycetes</taxon>
        <taxon>Bifidobacteriales</taxon>
        <taxon>Bifidobacteriaceae</taxon>
        <taxon>Bifidobacterium</taxon>
    </lineage>
</organism>
<protein>
    <submittedName>
        <fullName evidence="3">ABC transporter permease</fullName>
    </submittedName>
</protein>
<feature type="transmembrane region" description="Helical" evidence="2">
    <location>
        <begin position="186"/>
        <end position="210"/>
    </location>
</feature>
<accession>A0A7Y0ESG3</accession>
<dbReference type="AlphaFoldDB" id="A0A7Y0ESG3"/>
<keyword evidence="2" id="KW-0472">Membrane</keyword>
<evidence type="ECO:0000256" key="2">
    <source>
        <dbReference type="SAM" id="Phobius"/>
    </source>
</evidence>
<proteinExistence type="predicted"/>
<name>A0A7Y0ESG3_9BIFI</name>
<evidence type="ECO:0000313" key="3">
    <source>
        <dbReference type="EMBL" id="NMM94481.1"/>
    </source>
</evidence>
<feature type="transmembrane region" description="Helical" evidence="2">
    <location>
        <begin position="301"/>
        <end position="320"/>
    </location>
</feature>
<feature type="transmembrane region" description="Helical" evidence="2">
    <location>
        <begin position="148"/>
        <end position="166"/>
    </location>
</feature>
<gene>
    <name evidence="3" type="ORF">G1C95_1668</name>
</gene>
<feature type="transmembrane region" description="Helical" evidence="2">
    <location>
        <begin position="44"/>
        <end position="63"/>
    </location>
</feature>
<feature type="transmembrane region" description="Helical" evidence="2">
    <location>
        <begin position="115"/>
        <end position="136"/>
    </location>
</feature>
<sequence length="419" mass="45605">MGRNQRAETSGLISFVICAVVGVLSMNAYMDYAPAIWQVTQRRFMVSSGIVAACGVISFIIGYARKSRSLNLRHGWLAPIRRVFEIVALSVVYAATIFLSSFAMMNTVNDMMGNAIFSGYISAVCGGFAGIVGYMTFVQAELMNAKTIASLLPFFVISGVAAAGMTTDDPYWYHNNFSQLGDRTTFAARMFNSTLILAGTCIIIVSYFAISELVATERLQRLWHDRTRNDPNRGYEIPHFMARITALSVLLTIAGLAFIGIGVFRYTPHNLLHNVCAKGLPFVMLLLFLLLPWLAPRLSKAVMVASDLAALVCAGFWANMMMGHNTLTNVEALAGLMFLGWFIVFSRQIAAIEADRVASQLLHAQMLEMQAHAAALEAAAEADTEALDASGVVAAPEPTAVPVPDPQPVRIESRLAADR</sequence>